<reference evidence="2 3" key="1">
    <citation type="submission" date="2020-06" db="EMBL/GenBank/DDBJ databases">
        <authorList>
            <person name="Li R."/>
            <person name="Bekaert M."/>
        </authorList>
    </citation>
    <scope>NUCLEOTIDE SEQUENCE [LARGE SCALE GENOMIC DNA]</scope>
    <source>
        <strain evidence="3">wild</strain>
    </source>
</reference>
<feature type="compositionally biased region" description="Basic and acidic residues" evidence="1">
    <location>
        <begin position="55"/>
        <end position="64"/>
    </location>
</feature>
<evidence type="ECO:0000313" key="3">
    <source>
        <dbReference type="Proteomes" id="UP000507470"/>
    </source>
</evidence>
<name>A0A6J8E8N1_MYTCO</name>
<dbReference type="Proteomes" id="UP000507470">
    <property type="component" value="Unassembled WGS sequence"/>
</dbReference>
<evidence type="ECO:0000313" key="2">
    <source>
        <dbReference type="EMBL" id="CAC5417159.1"/>
    </source>
</evidence>
<protein>
    <submittedName>
        <fullName evidence="2">Uncharacterized protein</fullName>
    </submittedName>
</protein>
<keyword evidence="3" id="KW-1185">Reference proteome</keyword>
<organism evidence="2 3">
    <name type="scientific">Mytilus coruscus</name>
    <name type="common">Sea mussel</name>
    <dbReference type="NCBI Taxonomy" id="42192"/>
    <lineage>
        <taxon>Eukaryota</taxon>
        <taxon>Metazoa</taxon>
        <taxon>Spiralia</taxon>
        <taxon>Lophotrochozoa</taxon>
        <taxon>Mollusca</taxon>
        <taxon>Bivalvia</taxon>
        <taxon>Autobranchia</taxon>
        <taxon>Pteriomorphia</taxon>
        <taxon>Mytilida</taxon>
        <taxon>Mytiloidea</taxon>
        <taxon>Mytilidae</taxon>
        <taxon>Mytilinae</taxon>
        <taxon>Mytilus</taxon>
    </lineage>
</organism>
<dbReference type="OrthoDB" id="10625915at2759"/>
<feature type="compositionally biased region" description="Basic residues" evidence="1">
    <location>
        <begin position="1"/>
        <end position="10"/>
    </location>
</feature>
<evidence type="ECO:0000256" key="1">
    <source>
        <dbReference type="SAM" id="MobiDB-lite"/>
    </source>
</evidence>
<feature type="region of interest" description="Disordered" evidence="1">
    <location>
        <begin position="1"/>
        <end position="65"/>
    </location>
</feature>
<sequence>MPRGRFRRRRQDPVGGQEQLPQRVRKAPREEAQQPQPVVRNLRRRPQADADDEAPSERRRRVDEPQLVAMHPVVAIQVNEPQLAALELHPDQLNIWALGTSPVNVNELSKLLELYPDNQSAVELLNGFKYGFKIHYEGPRRSYNFIADVSSGGQMKKFREVTSNADPKPQTIPQEFLDVLTSYISGISYKLKIQGNEDLTKFCIIQKLLGGCDRLYKSKDLREPIPIDILIRLNAALRHECSSRYETIMFQTAFNLAFAAFLRVSEFAITSNVIHEHVLHKRDVYIDHVKNQLFVTIK</sequence>
<accession>A0A6J8E8N1</accession>
<dbReference type="EMBL" id="CACVKT020008729">
    <property type="protein sequence ID" value="CAC5417159.1"/>
    <property type="molecule type" value="Genomic_DNA"/>
</dbReference>
<dbReference type="AlphaFoldDB" id="A0A6J8E8N1"/>
<proteinExistence type="predicted"/>
<gene>
    <name evidence="2" type="ORF">MCOR_49704</name>
</gene>